<name>A0A9Q0FPL9_9ROSI</name>
<evidence type="ECO:0000313" key="1">
    <source>
        <dbReference type="EMBL" id="KAJ4835413.1"/>
    </source>
</evidence>
<evidence type="ECO:0008006" key="3">
    <source>
        <dbReference type="Google" id="ProtNLM"/>
    </source>
</evidence>
<accession>A0A9Q0FPL9</accession>
<sequence>MTAMSLEKGIPLQKSGMDFKETELTLGLPGDSRLENIDGAKTGTKRSFLETVDLSLGGSTTASCGNKDSIELVNNDVSSPAKPPQAKMFVESCKRLRSKDTAKMQQFFKIVKL</sequence>
<proteinExistence type="predicted"/>
<reference evidence="1" key="2">
    <citation type="journal article" date="2023" name="Plants (Basel)">
        <title>Annotation of the Turnera subulata (Passifloraceae) Draft Genome Reveals the S-Locus Evolved after the Divergence of Turneroideae from Passifloroideae in a Stepwise Manner.</title>
        <authorList>
            <person name="Henning P.M."/>
            <person name="Roalson E.H."/>
            <person name="Mir W."/>
            <person name="McCubbin A.G."/>
            <person name="Shore J.S."/>
        </authorList>
    </citation>
    <scope>NUCLEOTIDE SEQUENCE</scope>
    <source>
        <strain evidence="1">F60SS</strain>
    </source>
</reference>
<organism evidence="1 2">
    <name type="scientific">Turnera subulata</name>
    <dbReference type="NCBI Taxonomy" id="218843"/>
    <lineage>
        <taxon>Eukaryota</taxon>
        <taxon>Viridiplantae</taxon>
        <taxon>Streptophyta</taxon>
        <taxon>Embryophyta</taxon>
        <taxon>Tracheophyta</taxon>
        <taxon>Spermatophyta</taxon>
        <taxon>Magnoliopsida</taxon>
        <taxon>eudicotyledons</taxon>
        <taxon>Gunneridae</taxon>
        <taxon>Pentapetalae</taxon>
        <taxon>rosids</taxon>
        <taxon>fabids</taxon>
        <taxon>Malpighiales</taxon>
        <taxon>Passifloraceae</taxon>
        <taxon>Turnera</taxon>
    </lineage>
</organism>
<dbReference type="OrthoDB" id="1737453at2759"/>
<reference evidence="1" key="1">
    <citation type="submission" date="2022-02" db="EMBL/GenBank/DDBJ databases">
        <authorList>
            <person name="Henning P.M."/>
            <person name="McCubbin A.G."/>
            <person name="Shore J.S."/>
        </authorList>
    </citation>
    <scope>NUCLEOTIDE SEQUENCE</scope>
    <source>
        <strain evidence="1">F60SS</strain>
        <tissue evidence="1">Leaves</tissue>
    </source>
</reference>
<comment type="caution">
    <text evidence="1">The sequence shown here is derived from an EMBL/GenBank/DDBJ whole genome shotgun (WGS) entry which is preliminary data.</text>
</comment>
<dbReference type="EMBL" id="JAKUCV010004427">
    <property type="protein sequence ID" value="KAJ4835413.1"/>
    <property type="molecule type" value="Genomic_DNA"/>
</dbReference>
<dbReference type="Proteomes" id="UP001141552">
    <property type="component" value="Unassembled WGS sequence"/>
</dbReference>
<protein>
    <recommendedName>
        <fullName evidence="3">Auxin-responsive protein</fullName>
    </recommendedName>
</protein>
<evidence type="ECO:0000313" key="2">
    <source>
        <dbReference type="Proteomes" id="UP001141552"/>
    </source>
</evidence>
<dbReference type="AlphaFoldDB" id="A0A9Q0FPL9"/>
<gene>
    <name evidence="1" type="ORF">Tsubulata_025719</name>
</gene>
<keyword evidence="2" id="KW-1185">Reference proteome</keyword>